<dbReference type="InterPro" id="IPR027417">
    <property type="entry name" value="P-loop_NTPase"/>
</dbReference>
<keyword evidence="4" id="KW-1185">Reference proteome</keyword>
<keyword evidence="3" id="KW-0378">Hydrolase</keyword>
<dbReference type="PANTHER" id="PTHR47396:SF1">
    <property type="entry name" value="ATP-DEPENDENT HELICASE IRC3-RELATED"/>
    <property type="match status" value="1"/>
</dbReference>
<name>A0ABR8ZAK9_9FLAO</name>
<evidence type="ECO:0000256" key="1">
    <source>
        <dbReference type="SAM" id="Coils"/>
    </source>
</evidence>
<dbReference type="SUPFAM" id="SSF52540">
    <property type="entry name" value="P-loop containing nucleoside triphosphate hydrolases"/>
    <property type="match status" value="2"/>
</dbReference>
<keyword evidence="3" id="KW-0347">Helicase</keyword>
<dbReference type="CDD" id="cd18032">
    <property type="entry name" value="DEXHc_RE_I_III_res"/>
    <property type="match status" value="1"/>
</dbReference>
<gene>
    <name evidence="3" type="ORF">IC610_07940</name>
</gene>
<reference evidence="3 4" key="1">
    <citation type="submission" date="2020-09" db="EMBL/GenBank/DDBJ databases">
        <title>Genome seq and assembly of Chryseobacterium sp.</title>
        <authorList>
            <person name="Chhetri G."/>
        </authorList>
    </citation>
    <scope>NUCLEOTIDE SEQUENCE [LARGE SCALE GENOMIC DNA]</scope>
    <source>
        <strain evidence="3 4">GCR10</strain>
    </source>
</reference>
<sequence>MGIPVKGTIEFCLYLKKLKKTLTQPNQNPEQKARDQIDAMLQQAGWHVQSKNNIDFSVGMGVAIREYQTSVGPADYVLFVNQKPLGLIEAKKEDEGHRLTVVEEQSKEYATADLKFFKNTEGLKYIYESTGVVTRFTDYTDPKPRGRNVFSFHKPETLLEWSKREKSLRGRFADYPVLDETNLRPAQIIAINNLEKSFKGNRPKALIQMATGAGKTFTAATFIYRLLKFAKAKRILFLVDTKNLGEQAEQEFRAYQPQDDNRKFTELYNVQRLTSSYIADESQVCISTIQRMYSILQGEEMEEDEDVINPNENSSWIEKQLAKKDAIPVAYNPKVPIEQFDFIIIDECHRSIYNLWKQVLDYYDAFLVGLTATPDKRTFGFFNENVVSQYTYEESVIDGVNVPYDVYLIETDISTKGALIEKGWFVDRRDKLSRAKRWQQEDEDTTYLRNDLDKKVVNISQIRTIITAYRDALRKDIFPNRFDENGEYEVPKTLVFAKTDSHADDIINMIREVFDEGNDFCKKVTYKIEEDPKSVLNRFRNDYYPRIAVTVDMIATGTDVKPLEVLLFMRDVRSINYFEQMKGRGTRTIPADKLKLVTKTADAKTHFVIVDAVGATKSKKTDSRPLERQPTIPLKDLLQAVTMGVQEEDVYLSLANRLIRLEKQLTDAEKEKIQELAKGKSLKQMTRELIEAFDDDVIADKANAIIAQIQVDERTPAKEAEARAEAQEALLKTASLTFNGKLNDHIDNVRKQHDQIIDHINLDEVTKAEWDTESVDKAKALINDFSEYLKANKDEIQALSIFYDQPYNRRNITFKMIKEVMDKLKLEKPLLAPAHVWNAYAGIEEVKSDCPKDELTALVSLIRKVCGIDEELKPFDKTIDENFKRWIFAQNAGQHNRFSTEQMEWLRMIKDHIVSSYHIELDDLDYNPFDSKGGRGKMYQLFGNEMDSIINELNEALAA</sequence>
<dbReference type="Pfam" id="PF04851">
    <property type="entry name" value="ResIII"/>
    <property type="match status" value="1"/>
</dbReference>
<dbReference type="PROSITE" id="PS51192">
    <property type="entry name" value="HELICASE_ATP_BIND_1"/>
    <property type="match status" value="1"/>
</dbReference>
<dbReference type="InterPro" id="IPR014001">
    <property type="entry name" value="Helicase_ATP-bd"/>
</dbReference>
<dbReference type="Gene3D" id="3.40.50.300">
    <property type="entry name" value="P-loop containing nucleotide triphosphate hydrolases"/>
    <property type="match status" value="2"/>
</dbReference>
<dbReference type="EMBL" id="JACYFS010000001">
    <property type="protein sequence ID" value="MBD8082354.1"/>
    <property type="molecule type" value="Genomic_DNA"/>
</dbReference>
<comment type="caution">
    <text evidence="3">The sequence shown here is derived from an EMBL/GenBank/DDBJ whole genome shotgun (WGS) entry which is preliminary data.</text>
</comment>
<proteinExistence type="predicted"/>
<dbReference type="SMART" id="SM00487">
    <property type="entry name" value="DEXDc"/>
    <property type="match status" value="1"/>
</dbReference>
<dbReference type="CDD" id="cd18799">
    <property type="entry name" value="SF2_C_EcoAI-like"/>
    <property type="match status" value="1"/>
</dbReference>
<feature type="domain" description="Helicase ATP-binding" evidence="2">
    <location>
        <begin position="196"/>
        <end position="392"/>
    </location>
</feature>
<evidence type="ECO:0000313" key="4">
    <source>
        <dbReference type="Proteomes" id="UP000637299"/>
    </source>
</evidence>
<dbReference type="InterPro" id="IPR013670">
    <property type="entry name" value="EcoEI_R_C_dom"/>
</dbReference>
<protein>
    <submittedName>
        <fullName evidence="3">DEAD/DEAH box helicase family protein</fullName>
    </submittedName>
</protein>
<feature type="coiled-coil region" evidence="1">
    <location>
        <begin position="651"/>
        <end position="678"/>
    </location>
</feature>
<dbReference type="InterPro" id="IPR006935">
    <property type="entry name" value="Helicase/UvrB_N"/>
</dbReference>
<evidence type="ECO:0000259" key="2">
    <source>
        <dbReference type="PROSITE" id="PS51192"/>
    </source>
</evidence>
<keyword evidence="3" id="KW-0067">ATP-binding</keyword>
<evidence type="ECO:0000313" key="3">
    <source>
        <dbReference type="EMBL" id="MBD8082354.1"/>
    </source>
</evidence>
<dbReference type="GO" id="GO:0004386">
    <property type="term" value="F:helicase activity"/>
    <property type="evidence" value="ECO:0007669"/>
    <property type="project" value="UniProtKB-KW"/>
</dbReference>
<dbReference type="InterPro" id="IPR007409">
    <property type="entry name" value="Restrct_endonuc_type1_HsdR_N"/>
</dbReference>
<dbReference type="Pfam" id="PF08463">
    <property type="entry name" value="EcoEI_R_C"/>
    <property type="match status" value="1"/>
</dbReference>
<organism evidence="3 4">
    <name type="scientific">Chryseobacterium caseinilyticum</name>
    <dbReference type="NCBI Taxonomy" id="2771428"/>
    <lineage>
        <taxon>Bacteria</taxon>
        <taxon>Pseudomonadati</taxon>
        <taxon>Bacteroidota</taxon>
        <taxon>Flavobacteriia</taxon>
        <taxon>Flavobacteriales</taxon>
        <taxon>Weeksellaceae</taxon>
        <taxon>Chryseobacterium group</taxon>
        <taxon>Chryseobacterium</taxon>
    </lineage>
</organism>
<keyword evidence="3" id="KW-0547">Nucleotide-binding</keyword>
<dbReference type="Proteomes" id="UP000637299">
    <property type="component" value="Unassembled WGS sequence"/>
</dbReference>
<accession>A0ABR8ZAK9</accession>
<keyword evidence="1" id="KW-0175">Coiled coil</keyword>
<dbReference type="Pfam" id="PF04313">
    <property type="entry name" value="HSDR_N"/>
    <property type="match status" value="1"/>
</dbReference>
<dbReference type="PANTHER" id="PTHR47396">
    <property type="entry name" value="TYPE I RESTRICTION ENZYME ECOKI R PROTEIN"/>
    <property type="match status" value="1"/>
</dbReference>
<dbReference type="InterPro" id="IPR050742">
    <property type="entry name" value="Helicase_Restrict-Modif_Enz"/>
</dbReference>